<dbReference type="EMBL" id="MFGX01000122">
    <property type="protein sequence ID" value="OGF52986.1"/>
    <property type="molecule type" value="Genomic_DNA"/>
</dbReference>
<sequence length="340" mass="39130">MAKAVSLFSGSLASIVATKLIMQEPGVEEVKLLHFRSPFFRDYDLSKELGKAYFNGSFRSQSVKKDFAELTNIPSVGGYDIKNCCTGCRKLMIRKALRYMKKVGADFLVTGEIVGVRGLETEDIARLTQDAGAEDRVLRPLSARLLPPTRAERETWVERRRLKGFTAGDRCQLIRLARKLGIETEGFSAERRCKLVLPYFGQRLEDLLQEDRLTLNGLELLEFPLYYKRPPDVKIVLGRDEEEKKRLQNFFLPDDLRLYVPVNDGPIALVRANWREKSEREVLQIIELAARITAMHADLGSRHRVQANYRFENSQETYRINIAPFSSKRDLEKHCIRLDF</sequence>
<evidence type="ECO:0000259" key="1">
    <source>
        <dbReference type="Pfam" id="PF18297"/>
    </source>
</evidence>
<comment type="caution">
    <text evidence="2">The sequence shown here is derived from an EMBL/GenBank/DDBJ whole genome shotgun (WGS) entry which is preliminary data.</text>
</comment>
<evidence type="ECO:0000313" key="3">
    <source>
        <dbReference type="Proteomes" id="UP000179157"/>
    </source>
</evidence>
<dbReference type="AlphaFoldDB" id="A0A1F5UPB3"/>
<organism evidence="2 3">
    <name type="scientific">Fraserbacteria sp. (strain RBG_16_55_9)</name>
    <dbReference type="NCBI Taxonomy" id="1817864"/>
    <lineage>
        <taxon>Bacteria</taxon>
        <taxon>Candidatus Fraseribacteriota</taxon>
    </lineage>
</organism>
<dbReference type="SUPFAM" id="SSF52402">
    <property type="entry name" value="Adenine nucleotide alpha hydrolases-like"/>
    <property type="match status" value="1"/>
</dbReference>
<dbReference type="Pfam" id="PF18297">
    <property type="entry name" value="NFACT-R_2"/>
    <property type="match status" value="1"/>
</dbReference>
<dbReference type="InterPro" id="IPR014729">
    <property type="entry name" value="Rossmann-like_a/b/a_fold"/>
</dbReference>
<dbReference type="Gene3D" id="3.40.50.620">
    <property type="entry name" value="HUPs"/>
    <property type="match status" value="1"/>
</dbReference>
<dbReference type="InterPro" id="IPR059101">
    <property type="entry name" value="NFACT-R_2"/>
</dbReference>
<dbReference type="STRING" id="1817864.A2Z21_08460"/>
<accession>A0A1F5UPB3</accession>
<gene>
    <name evidence="2" type="ORF">A2Z21_08460</name>
</gene>
<evidence type="ECO:0000313" key="2">
    <source>
        <dbReference type="EMBL" id="OGF52986.1"/>
    </source>
</evidence>
<name>A0A1F5UPB3_FRAXR</name>
<feature type="domain" description="NFACT protein RNA binding" evidence="1">
    <location>
        <begin position="231"/>
        <end position="328"/>
    </location>
</feature>
<reference evidence="2 3" key="1">
    <citation type="journal article" date="2016" name="Nat. Commun.">
        <title>Thousands of microbial genomes shed light on interconnected biogeochemical processes in an aquifer system.</title>
        <authorList>
            <person name="Anantharaman K."/>
            <person name="Brown C.T."/>
            <person name="Hug L.A."/>
            <person name="Sharon I."/>
            <person name="Castelle C.J."/>
            <person name="Probst A.J."/>
            <person name="Thomas B.C."/>
            <person name="Singh A."/>
            <person name="Wilkins M.J."/>
            <person name="Karaoz U."/>
            <person name="Brodie E.L."/>
            <person name="Williams K.H."/>
            <person name="Hubbard S.S."/>
            <person name="Banfield J.F."/>
        </authorList>
    </citation>
    <scope>NUCLEOTIDE SEQUENCE [LARGE SCALE GENOMIC DNA]</scope>
    <source>
        <strain evidence="3">RBG_16_55_9</strain>
    </source>
</reference>
<dbReference type="Proteomes" id="UP000179157">
    <property type="component" value="Unassembled WGS sequence"/>
</dbReference>
<proteinExistence type="predicted"/>
<protein>
    <recommendedName>
        <fullName evidence="1">NFACT protein RNA binding domain-containing protein</fullName>
    </recommendedName>
</protein>